<dbReference type="eggNOG" id="ENOG502Z8CP">
    <property type="taxonomic scope" value="Bacteria"/>
</dbReference>
<reference evidence="1 2" key="1">
    <citation type="submission" date="2013-12" db="EMBL/GenBank/DDBJ databases">
        <title>NBRP : Genome information of microbial organism related human and environment.</title>
        <authorList>
            <person name="Hattori M."/>
            <person name="Oshima K."/>
            <person name="Inaba H."/>
            <person name="Suda W."/>
            <person name="Sakamoto M."/>
            <person name="Iino T."/>
            <person name="Kitahara M."/>
            <person name="Oshida Y."/>
            <person name="Iida T."/>
            <person name="Kudo T."/>
            <person name="Itoh T."/>
            <person name="Ahmed I."/>
            <person name="Ohkuma M."/>
        </authorList>
    </citation>
    <scope>NUCLEOTIDE SEQUENCE [LARGE SCALE GENOMIC DNA]</scope>
    <source>
        <strain evidence="1 2">JCM 21738</strain>
    </source>
</reference>
<name>W4RVK1_9BACI</name>
<protein>
    <recommendedName>
        <fullName evidence="3">Phospholipase C/D domain-containing protein</fullName>
    </recommendedName>
</protein>
<organism evidence="1 2">
    <name type="scientific">Mesobacillus boroniphilus JCM 21738</name>
    <dbReference type="NCBI Taxonomy" id="1294265"/>
    <lineage>
        <taxon>Bacteria</taxon>
        <taxon>Bacillati</taxon>
        <taxon>Bacillota</taxon>
        <taxon>Bacilli</taxon>
        <taxon>Bacillales</taxon>
        <taxon>Bacillaceae</taxon>
        <taxon>Mesobacillus</taxon>
    </lineage>
</organism>
<proteinExistence type="predicted"/>
<comment type="caution">
    <text evidence="1">The sequence shown here is derived from an EMBL/GenBank/DDBJ whole genome shotgun (WGS) entry which is preliminary data.</text>
</comment>
<dbReference type="Proteomes" id="UP000018949">
    <property type="component" value="Unassembled WGS sequence"/>
</dbReference>
<accession>W4RVK1</accession>
<dbReference type="EMBL" id="BAUW01000162">
    <property type="protein sequence ID" value="GAE48331.1"/>
    <property type="molecule type" value="Genomic_DNA"/>
</dbReference>
<gene>
    <name evidence="1" type="ORF">JCM21738_5441</name>
</gene>
<keyword evidence="2" id="KW-1185">Reference proteome</keyword>
<dbReference type="AlphaFoldDB" id="W4RVK1"/>
<evidence type="ECO:0000313" key="2">
    <source>
        <dbReference type="Proteomes" id="UP000018949"/>
    </source>
</evidence>
<sequence>MKVAADSIAPDAISPKDLSHFYKGEIEDYSRYIDYKEFLHKYNSQAECHYILGYYTHLISDNIWLKGFYLSWLRNRMEADDEILALYHHDFNLLNGKLLEYYGFKNELRKVLNTDNIPITIELQEVNSRDLNEIIPYVLDDMEYSEEVINEKLNVFTFNQIVGYIETSVQLGVLMIKNKIS</sequence>
<evidence type="ECO:0008006" key="3">
    <source>
        <dbReference type="Google" id="ProtNLM"/>
    </source>
</evidence>
<evidence type="ECO:0000313" key="1">
    <source>
        <dbReference type="EMBL" id="GAE48331.1"/>
    </source>
</evidence>